<evidence type="ECO:0000256" key="7">
    <source>
        <dbReference type="SAM" id="SignalP"/>
    </source>
</evidence>
<dbReference type="Pfam" id="PF00002">
    <property type="entry name" value="7tm_2"/>
    <property type="match status" value="1"/>
</dbReference>
<dbReference type="PROSITE" id="PS50261">
    <property type="entry name" value="G_PROTEIN_RECEP_F2_4"/>
    <property type="match status" value="1"/>
</dbReference>
<feature type="transmembrane region" description="Helical" evidence="6">
    <location>
        <begin position="323"/>
        <end position="341"/>
    </location>
</feature>
<dbReference type="GO" id="GO:0005886">
    <property type="term" value="C:plasma membrane"/>
    <property type="evidence" value="ECO:0007669"/>
    <property type="project" value="TreeGrafter"/>
</dbReference>
<evidence type="ECO:0000256" key="1">
    <source>
        <dbReference type="ARBA" id="ARBA00004141"/>
    </source>
</evidence>
<dbReference type="Gene3D" id="1.20.1070.10">
    <property type="entry name" value="Rhodopsin 7-helix transmembrane proteins"/>
    <property type="match status" value="1"/>
</dbReference>
<feature type="signal peptide" evidence="7">
    <location>
        <begin position="1"/>
        <end position="27"/>
    </location>
</feature>
<dbReference type="Proteomes" id="UP000190648">
    <property type="component" value="Unassembled WGS sequence"/>
</dbReference>
<evidence type="ECO:0000256" key="3">
    <source>
        <dbReference type="ARBA" id="ARBA00022989"/>
    </source>
</evidence>
<dbReference type="PRINTS" id="PR00249">
    <property type="entry name" value="GPCRSECRETIN"/>
</dbReference>
<dbReference type="AlphaFoldDB" id="A0A1V4K0M8"/>
<reference evidence="10 11" key="1">
    <citation type="submission" date="2016-02" db="EMBL/GenBank/DDBJ databases">
        <title>Band-tailed pigeon sequencing and assembly.</title>
        <authorList>
            <person name="Soares A.E."/>
            <person name="Novak B.J."/>
            <person name="Rice E.S."/>
            <person name="O'Connell B."/>
            <person name="Chang D."/>
            <person name="Weber S."/>
            <person name="Shapiro B."/>
        </authorList>
    </citation>
    <scope>NUCLEOTIDE SEQUENCE [LARGE SCALE GENOMIC DNA]</scope>
    <source>
        <strain evidence="10">BTP2013</strain>
        <tissue evidence="10">Blood</tissue>
    </source>
</reference>
<evidence type="ECO:0000259" key="8">
    <source>
        <dbReference type="PROSITE" id="PS50221"/>
    </source>
</evidence>
<feature type="transmembrane region" description="Helical" evidence="6">
    <location>
        <begin position="452"/>
        <end position="473"/>
    </location>
</feature>
<sequence>MTKERTTAMPTLLITLVLCLATSVLHAQGSAPEMDPSDVEVANDMETLEMELHQGCGSAHHVMEMLHLLEEKLAHSEKYNFTGDMIETYVFNFMTEDFGGLNLSSNMDTKPGGRDKKFKHSMNFPADLMEGVQAQGVEQRLVYIYIHSPCIFQDAHNSSVLNDDVQGAFLQSGEVVGLSHPVEIQFWHDMVLDDTNATCVFWQPGASADSTGSWSRAGCKTTHREGTVTCHCNHLTYFAVLLEPHTTVSVAQLMLLTHISNIGCSLSAAATFSILLIRCFSRQQLRDNTTRIHMHLLAALLLLNTTFLLSTPLATSTKELCQVAAALLHVSLLCALAWMAAEAFHLNRLLVKVYNIYVQQYLLKICLFAWGLPTLLVVAIFIFRRETYGYYIIHTSEGYQNMTMCWLTSWLAHYLTILYAGLILIFNTMVLGRVVVILRRTQQPKWQARKDWVTVLGLTCLLGTTWGLVFFHFGTLLITQLYIFTILNSLQGLFVCLWYITVYYRNKMGSISDTSR</sequence>
<accession>A0A1V4K0M8</accession>
<evidence type="ECO:0000259" key="9">
    <source>
        <dbReference type="PROSITE" id="PS50261"/>
    </source>
</evidence>
<dbReference type="STRING" id="372326.A0A1V4K0M8"/>
<dbReference type="InterPro" id="IPR046338">
    <property type="entry name" value="GAIN_dom_sf"/>
</dbReference>
<dbReference type="GO" id="GO:0007189">
    <property type="term" value="P:adenylate cyclase-activating G protein-coupled receptor signaling pathway"/>
    <property type="evidence" value="ECO:0007669"/>
    <property type="project" value="TreeGrafter"/>
</dbReference>
<feature type="transmembrane region" description="Helical" evidence="6">
    <location>
        <begin position="479"/>
        <end position="500"/>
    </location>
</feature>
<keyword evidence="7" id="KW-0732">Signal</keyword>
<dbReference type="PANTHER" id="PTHR12011">
    <property type="entry name" value="ADHESION G-PROTEIN COUPLED RECEPTOR"/>
    <property type="match status" value="1"/>
</dbReference>
<dbReference type="InterPro" id="IPR000203">
    <property type="entry name" value="GPS"/>
</dbReference>
<dbReference type="PANTHER" id="PTHR12011:SF326">
    <property type="entry name" value="ADHESION G-PROTEIN COUPLED RECEPTOR G5"/>
    <property type="match status" value="1"/>
</dbReference>
<feature type="transmembrane region" description="Helical" evidence="6">
    <location>
        <begin position="361"/>
        <end position="383"/>
    </location>
</feature>
<keyword evidence="5" id="KW-1015">Disulfide bond</keyword>
<dbReference type="InterPro" id="IPR017981">
    <property type="entry name" value="GPCR_2-like_7TM"/>
</dbReference>
<feature type="domain" description="GAIN-B" evidence="8">
    <location>
        <begin position="99"/>
        <end position="248"/>
    </location>
</feature>
<feature type="transmembrane region" description="Helical" evidence="6">
    <location>
        <begin position="292"/>
        <end position="311"/>
    </location>
</feature>
<evidence type="ECO:0000313" key="11">
    <source>
        <dbReference type="Proteomes" id="UP000190648"/>
    </source>
</evidence>
<dbReference type="Pfam" id="PF01825">
    <property type="entry name" value="GPS"/>
    <property type="match status" value="1"/>
</dbReference>
<dbReference type="GO" id="GO:0004930">
    <property type="term" value="F:G protein-coupled receptor activity"/>
    <property type="evidence" value="ECO:0007669"/>
    <property type="project" value="InterPro"/>
</dbReference>
<keyword evidence="4 6" id="KW-0472">Membrane</keyword>
<feature type="domain" description="G-protein coupled receptors family 2 profile 2" evidence="9">
    <location>
        <begin position="256"/>
        <end position="503"/>
    </location>
</feature>
<dbReference type="EMBL" id="LSYS01005191">
    <property type="protein sequence ID" value="OPJ78020.1"/>
    <property type="molecule type" value="Genomic_DNA"/>
</dbReference>
<dbReference type="PROSITE" id="PS50221">
    <property type="entry name" value="GAIN_B"/>
    <property type="match status" value="1"/>
</dbReference>
<keyword evidence="10" id="KW-0675">Receptor</keyword>
<organism evidence="10 11">
    <name type="scientific">Patagioenas fasciata monilis</name>
    <dbReference type="NCBI Taxonomy" id="372326"/>
    <lineage>
        <taxon>Eukaryota</taxon>
        <taxon>Metazoa</taxon>
        <taxon>Chordata</taxon>
        <taxon>Craniata</taxon>
        <taxon>Vertebrata</taxon>
        <taxon>Euteleostomi</taxon>
        <taxon>Archelosauria</taxon>
        <taxon>Archosauria</taxon>
        <taxon>Dinosauria</taxon>
        <taxon>Saurischia</taxon>
        <taxon>Theropoda</taxon>
        <taxon>Coelurosauria</taxon>
        <taxon>Aves</taxon>
        <taxon>Neognathae</taxon>
        <taxon>Neoaves</taxon>
        <taxon>Columbimorphae</taxon>
        <taxon>Columbiformes</taxon>
        <taxon>Columbidae</taxon>
        <taxon>Patagioenas</taxon>
    </lineage>
</organism>
<feature type="transmembrane region" description="Helical" evidence="6">
    <location>
        <begin position="411"/>
        <end position="431"/>
    </location>
</feature>
<keyword evidence="3 6" id="KW-1133">Transmembrane helix</keyword>
<proteinExistence type="predicted"/>
<name>A0A1V4K0M8_PATFA</name>
<dbReference type="OrthoDB" id="283575at2759"/>
<dbReference type="SMART" id="SM00303">
    <property type="entry name" value="GPS"/>
    <property type="match status" value="1"/>
</dbReference>
<dbReference type="InterPro" id="IPR057244">
    <property type="entry name" value="GAIN_B"/>
</dbReference>
<feature type="chain" id="PRO_5010695933" evidence="7">
    <location>
        <begin position="28"/>
        <end position="516"/>
    </location>
</feature>
<evidence type="ECO:0000256" key="6">
    <source>
        <dbReference type="SAM" id="Phobius"/>
    </source>
</evidence>
<keyword evidence="2 6" id="KW-0812">Transmembrane</keyword>
<evidence type="ECO:0000313" key="10">
    <source>
        <dbReference type="EMBL" id="OPJ78020.1"/>
    </source>
</evidence>
<protein>
    <submittedName>
        <fullName evidence="10">Adhesion G-protein coupled receptor G5</fullName>
    </submittedName>
</protein>
<dbReference type="GO" id="GO:0007166">
    <property type="term" value="P:cell surface receptor signaling pathway"/>
    <property type="evidence" value="ECO:0007669"/>
    <property type="project" value="InterPro"/>
</dbReference>
<dbReference type="InterPro" id="IPR000832">
    <property type="entry name" value="GPCR_2_secretin-like"/>
</dbReference>
<evidence type="ECO:0000256" key="5">
    <source>
        <dbReference type="ARBA" id="ARBA00023157"/>
    </source>
</evidence>
<gene>
    <name evidence="10" type="primary">ADGRG5</name>
    <name evidence="10" type="ORF">AV530_015022</name>
</gene>
<comment type="caution">
    <text evidence="10">The sequence shown here is derived from an EMBL/GenBank/DDBJ whole genome shotgun (WGS) entry which is preliminary data.</text>
</comment>
<feature type="transmembrane region" description="Helical" evidence="6">
    <location>
        <begin position="259"/>
        <end position="280"/>
    </location>
</feature>
<keyword evidence="11" id="KW-1185">Reference proteome</keyword>
<dbReference type="Gene3D" id="2.60.220.50">
    <property type="match status" value="1"/>
</dbReference>
<comment type="subcellular location">
    <subcellularLocation>
        <location evidence="1">Membrane</location>
        <topology evidence="1">Multi-pass membrane protein</topology>
    </subcellularLocation>
</comment>
<evidence type="ECO:0000256" key="2">
    <source>
        <dbReference type="ARBA" id="ARBA00022692"/>
    </source>
</evidence>
<evidence type="ECO:0000256" key="4">
    <source>
        <dbReference type="ARBA" id="ARBA00023136"/>
    </source>
</evidence>